<dbReference type="AlphaFoldDB" id="A0A0W1JF03"/>
<sequence>KMTMIVVVLIPPPVEPGDAPINISSMDKTVPPSVNAAVSTVLKPAVLGVIDWKSEASSLSIGCIAASTLPCSMA</sequence>
<evidence type="ECO:0000313" key="2">
    <source>
        <dbReference type="Proteomes" id="UP000054623"/>
    </source>
</evidence>
<protein>
    <submittedName>
        <fullName evidence="1">Uncharacterized protein</fullName>
    </submittedName>
</protein>
<organism evidence="1 2">
    <name type="scientific">Desulfitobacterium hafniense</name>
    <name type="common">Desulfitobacterium frappieri</name>
    <dbReference type="NCBI Taxonomy" id="49338"/>
    <lineage>
        <taxon>Bacteria</taxon>
        <taxon>Bacillati</taxon>
        <taxon>Bacillota</taxon>
        <taxon>Clostridia</taxon>
        <taxon>Eubacteriales</taxon>
        <taxon>Desulfitobacteriaceae</taxon>
        <taxon>Desulfitobacterium</taxon>
    </lineage>
</organism>
<dbReference type="Proteomes" id="UP000054623">
    <property type="component" value="Unassembled WGS sequence"/>
</dbReference>
<accession>A0A0W1JF03</accession>
<feature type="non-terminal residue" evidence="1">
    <location>
        <position position="1"/>
    </location>
</feature>
<dbReference type="EMBL" id="LOCK01000060">
    <property type="protein sequence ID" value="KTE89970.1"/>
    <property type="molecule type" value="Genomic_DNA"/>
</dbReference>
<evidence type="ECO:0000313" key="1">
    <source>
        <dbReference type="EMBL" id="KTE89970.1"/>
    </source>
</evidence>
<proteinExistence type="predicted"/>
<name>A0A0W1JF03_DESHA</name>
<comment type="caution">
    <text evidence="1">The sequence shown here is derived from an EMBL/GenBank/DDBJ whole genome shotgun (WGS) entry which is preliminary data.</text>
</comment>
<reference evidence="1 2" key="1">
    <citation type="submission" date="2015-12" db="EMBL/GenBank/DDBJ databases">
        <title>Draft Genome Sequence of Desulfitobacterium hafniense Strain DH, a Sulfate-reducing Bacterium Isolated from Paddy Soils.</title>
        <authorList>
            <person name="Bao P."/>
            <person name="Zhang X."/>
            <person name="Li G."/>
        </authorList>
    </citation>
    <scope>NUCLEOTIDE SEQUENCE [LARGE SCALE GENOMIC DNA]</scope>
    <source>
        <strain evidence="1 2">DH</strain>
    </source>
</reference>
<gene>
    <name evidence="1" type="ORF">AT727_24880</name>
</gene>